<dbReference type="AlphaFoldDB" id="A0A175R6H9"/>
<evidence type="ECO:0008006" key="4">
    <source>
        <dbReference type="Google" id="ProtNLM"/>
    </source>
</evidence>
<name>A0A175R6H9_9HYPH</name>
<sequence>MKYKIAVLSASLLTLPLSGCVTTSADGVKVTQAHVTVAAGERTQIRKNWSIANDCSADGLPKVRVTQPPAHGQISIVNEDVYPNTTSRRFAKCRTHKVKGTATYYTPDKGYVGNDQVRLRQSYVVDGVTDTDVHIKVVR</sequence>
<dbReference type="PATRIC" id="fig|401562.3.peg.2604"/>
<dbReference type="RefSeq" id="WP_062230856.1">
    <property type="nucleotide sequence ID" value="NZ_LDPZ01000030.1"/>
</dbReference>
<evidence type="ECO:0000256" key="1">
    <source>
        <dbReference type="SAM" id="SignalP"/>
    </source>
</evidence>
<dbReference type="Proteomes" id="UP000078272">
    <property type="component" value="Unassembled WGS sequence"/>
</dbReference>
<dbReference type="OrthoDB" id="7866147at2"/>
<evidence type="ECO:0000313" key="3">
    <source>
        <dbReference type="Proteomes" id="UP000078272"/>
    </source>
</evidence>
<gene>
    <name evidence="2" type="ORF">NS226_14520</name>
</gene>
<reference evidence="2 3" key="1">
    <citation type="journal article" date="2016" name="Front. Microbiol.">
        <title>Genomic Resource of Rice Seed Associated Bacteria.</title>
        <authorList>
            <person name="Midha S."/>
            <person name="Bansal K."/>
            <person name="Sharma S."/>
            <person name="Kumar N."/>
            <person name="Patil P.P."/>
            <person name="Chaudhry V."/>
            <person name="Patil P.B."/>
        </authorList>
    </citation>
    <scope>NUCLEOTIDE SEQUENCE [LARGE SCALE GENOMIC DNA]</scope>
    <source>
        <strain evidence="2 3">NS226</strain>
    </source>
</reference>
<accession>A0A175R6H9</accession>
<dbReference type="STRING" id="401562.NS365_13760"/>
<protein>
    <recommendedName>
        <fullName evidence="4">Lipoprotein</fullName>
    </recommendedName>
</protein>
<comment type="caution">
    <text evidence="2">The sequence shown here is derived from an EMBL/GenBank/DDBJ whole genome shotgun (WGS) entry which is preliminary data.</text>
</comment>
<dbReference type="EMBL" id="LDPZ01000030">
    <property type="protein sequence ID" value="KTQ94064.1"/>
    <property type="molecule type" value="Genomic_DNA"/>
</dbReference>
<proteinExistence type="predicted"/>
<evidence type="ECO:0000313" key="2">
    <source>
        <dbReference type="EMBL" id="KTQ94064.1"/>
    </source>
</evidence>
<keyword evidence="1" id="KW-0732">Signal</keyword>
<feature type="signal peptide" evidence="1">
    <location>
        <begin position="1"/>
        <end position="25"/>
    </location>
</feature>
<feature type="chain" id="PRO_5008041722" description="Lipoprotein" evidence="1">
    <location>
        <begin position="26"/>
        <end position="139"/>
    </location>
</feature>
<organism evidence="2 3">
    <name type="scientific">Aureimonas ureilytica</name>
    <dbReference type="NCBI Taxonomy" id="401562"/>
    <lineage>
        <taxon>Bacteria</taxon>
        <taxon>Pseudomonadati</taxon>
        <taxon>Pseudomonadota</taxon>
        <taxon>Alphaproteobacteria</taxon>
        <taxon>Hyphomicrobiales</taxon>
        <taxon>Aurantimonadaceae</taxon>
        <taxon>Aureimonas</taxon>
    </lineage>
</organism>